<comment type="caution">
    <text evidence="2">The sequence shown here is derived from an EMBL/GenBank/DDBJ whole genome shotgun (WGS) entry which is preliminary data.</text>
</comment>
<feature type="compositionally biased region" description="Basic and acidic residues" evidence="1">
    <location>
        <begin position="51"/>
        <end position="65"/>
    </location>
</feature>
<dbReference type="OrthoDB" id="10515673at2759"/>
<feature type="region of interest" description="Disordered" evidence="1">
    <location>
        <begin position="242"/>
        <end position="264"/>
    </location>
</feature>
<feature type="region of interest" description="Disordered" evidence="1">
    <location>
        <begin position="160"/>
        <end position="197"/>
    </location>
</feature>
<gene>
    <name evidence="2" type="ORF">FDP41_001647</name>
</gene>
<proteinExistence type="predicted"/>
<reference evidence="2 3" key="1">
    <citation type="journal article" date="2019" name="Sci. Rep.">
        <title>Nanopore sequencing improves the draft genome of the human pathogenic amoeba Naegleria fowleri.</title>
        <authorList>
            <person name="Liechti N."/>
            <person name="Schurch N."/>
            <person name="Bruggmann R."/>
            <person name="Wittwer M."/>
        </authorList>
    </citation>
    <scope>NUCLEOTIDE SEQUENCE [LARGE SCALE GENOMIC DNA]</scope>
    <source>
        <strain evidence="2 3">ATCC 30894</strain>
    </source>
</reference>
<feature type="compositionally biased region" description="Low complexity" evidence="1">
    <location>
        <begin position="66"/>
        <end position="79"/>
    </location>
</feature>
<protein>
    <submittedName>
        <fullName evidence="2">Uncharacterized protein</fullName>
    </submittedName>
</protein>
<dbReference type="AlphaFoldDB" id="A0A6A5BYA6"/>
<dbReference type="RefSeq" id="XP_044564017.1">
    <property type="nucleotide sequence ID" value="XM_044704754.1"/>
</dbReference>
<feature type="compositionally biased region" description="Low complexity" evidence="1">
    <location>
        <begin position="181"/>
        <end position="197"/>
    </location>
</feature>
<name>A0A6A5BYA6_NAEFO</name>
<evidence type="ECO:0000313" key="3">
    <source>
        <dbReference type="Proteomes" id="UP000444721"/>
    </source>
</evidence>
<keyword evidence="3" id="KW-1185">Reference proteome</keyword>
<feature type="compositionally biased region" description="Polar residues" evidence="1">
    <location>
        <begin position="23"/>
        <end position="35"/>
    </location>
</feature>
<organism evidence="2 3">
    <name type="scientific">Naegleria fowleri</name>
    <name type="common">Brain eating amoeba</name>
    <dbReference type="NCBI Taxonomy" id="5763"/>
    <lineage>
        <taxon>Eukaryota</taxon>
        <taxon>Discoba</taxon>
        <taxon>Heterolobosea</taxon>
        <taxon>Tetramitia</taxon>
        <taxon>Eutetramitia</taxon>
        <taxon>Vahlkampfiidae</taxon>
        <taxon>Naegleria</taxon>
    </lineage>
</organism>
<evidence type="ECO:0000256" key="1">
    <source>
        <dbReference type="SAM" id="MobiDB-lite"/>
    </source>
</evidence>
<dbReference type="Proteomes" id="UP000444721">
    <property type="component" value="Unassembled WGS sequence"/>
</dbReference>
<feature type="compositionally biased region" description="Polar residues" evidence="1">
    <location>
        <begin position="247"/>
        <end position="257"/>
    </location>
</feature>
<dbReference type="VEuPathDB" id="AmoebaDB:FDP41_001647"/>
<dbReference type="VEuPathDB" id="AmoebaDB:NF0118790"/>
<dbReference type="GeneID" id="68108865"/>
<dbReference type="EMBL" id="VFQX01000027">
    <property type="protein sequence ID" value="KAF0979304.1"/>
    <property type="molecule type" value="Genomic_DNA"/>
</dbReference>
<evidence type="ECO:0000313" key="2">
    <source>
        <dbReference type="EMBL" id="KAF0979304.1"/>
    </source>
</evidence>
<dbReference type="VEuPathDB" id="AmoebaDB:NfTy_054400"/>
<dbReference type="OMA" id="LRINHQH"/>
<accession>A0A6A5BYA6</accession>
<feature type="compositionally biased region" description="Low complexity" evidence="1">
    <location>
        <begin position="86"/>
        <end position="109"/>
    </location>
</feature>
<feature type="region of interest" description="Disordered" evidence="1">
    <location>
        <begin position="1"/>
        <end position="129"/>
    </location>
</feature>
<feature type="compositionally biased region" description="Low complexity" evidence="1">
    <location>
        <begin position="160"/>
        <end position="172"/>
    </location>
</feature>
<sequence>MENSSSNHHHHHSSSPSSNKSSLRINHQHSASAASVSPGHYRKPKKLHILNKMERERREQFERLKQSQQPIPTTTQSATFSSKSLSESMTRLSLDSSSSPSLLSLASSLQDPDKSSPQQQKSEDKAGLVDTKISSTLPLRPIPIHPSTFNNTLNVKNNANSNSSSTIIPISSYDPSVKTNSSTITSSSIPKTPQSQKTKQFFKRKIISPMQNPTLVNEEAEDFTDISKRLAFDQKNVAIKVRPSIPPSSNSLTSDPPLSTPEKRLTKRITLHKKTSVTKAPDVPYSLKFVF</sequence>
<feature type="compositionally biased region" description="Basic residues" evidence="1">
    <location>
        <begin position="40"/>
        <end position="49"/>
    </location>
</feature>